<reference evidence="2" key="1">
    <citation type="submission" date="2023-01" db="EMBL/GenBank/DDBJ databases">
        <title>The growth and conidiation of Purpureocillium lavendulum are regulated by nitrogen source and histone H3K14 acetylation.</title>
        <authorList>
            <person name="Tang P."/>
            <person name="Han J."/>
            <person name="Zhang C."/>
            <person name="Tang P."/>
            <person name="Qi F."/>
            <person name="Zhang K."/>
            <person name="Liang L."/>
        </authorList>
    </citation>
    <scope>NUCLEOTIDE SEQUENCE</scope>
    <source>
        <strain evidence="2">YMF1.00683</strain>
    </source>
</reference>
<evidence type="ECO:0000313" key="3">
    <source>
        <dbReference type="Proteomes" id="UP001163105"/>
    </source>
</evidence>
<feature type="region of interest" description="Disordered" evidence="1">
    <location>
        <begin position="146"/>
        <end position="167"/>
    </location>
</feature>
<organism evidence="2 3">
    <name type="scientific">Purpureocillium lavendulum</name>
    <dbReference type="NCBI Taxonomy" id="1247861"/>
    <lineage>
        <taxon>Eukaryota</taxon>
        <taxon>Fungi</taxon>
        <taxon>Dikarya</taxon>
        <taxon>Ascomycota</taxon>
        <taxon>Pezizomycotina</taxon>
        <taxon>Sordariomycetes</taxon>
        <taxon>Hypocreomycetidae</taxon>
        <taxon>Hypocreales</taxon>
        <taxon>Ophiocordycipitaceae</taxon>
        <taxon>Purpureocillium</taxon>
    </lineage>
</organism>
<keyword evidence="3" id="KW-1185">Reference proteome</keyword>
<keyword evidence="2" id="KW-0418">Kinase</keyword>
<accession>A0AB34FJG9</accession>
<keyword evidence="2" id="KW-0808">Transferase</keyword>
<name>A0AB34FJG9_9HYPO</name>
<evidence type="ECO:0000313" key="2">
    <source>
        <dbReference type="EMBL" id="KAJ6439199.1"/>
    </source>
</evidence>
<dbReference type="EMBL" id="JAQHRD010000007">
    <property type="protein sequence ID" value="KAJ6439199.1"/>
    <property type="molecule type" value="Genomic_DNA"/>
</dbReference>
<dbReference type="AlphaFoldDB" id="A0AB34FJG9"/>
<gene>
    <name evidence="2" type="ORF">O9K51_08611</name>
</gene>
<evidence type="ECO:0000256" key="1">
    <source>
        <dbReference type="SAM" id="MobiDB-lite"/>
    </source>
</evidence>
<sequence length="420" mass="46784">MDPLNTISGIMNGSMRVIMIACDLRDRFRNADLFLRGLIVQLTALRAALTKISGWIKGASEARYQLLCDLGDSLLFCQLLVDRLERDVLELSNGAPLQPDSMARLKTCFKGGSISDVQALLDRQTNTINLVLATYIWRRIKVDNPGRKRRDDKESPDGPNTSVGRGQARPSKIIDFLVLGSDLGAAEELMYALERSKNLVADAGIEGLTDFASSARQRCMEDSATIGHCPEYTPRTQGVSLLKRTNDLSVASREALSSAGETVKGEHVSRGIIRICSKKSDLRFTDLRKHLAPGNEEWLRCNLFDIFGIIYAVDASYCTDELQFCGLCDQTIGRAASIASTPGLSGRTICICYIGVLCETDVRRKRFFKILREHCHDSPLRRILYLHYLCRPLGPEVEQVIADVHKDQVIQRHLRAALLL</sequence>
<proteinExistence type="predicted"/>
<protein>
    <submittedName>
        <fullName evidence="2">Protein kinase domain-containing protein</fullName>
    </submittedName>
</protein>
<dbReference type="Proteomes" id="UP001163105">
    <property type="component" value="Unassembled WGS sequence"/>
</dbReference>
<comment type="caution">
    <text evidence="2">The sequence shown here is derived from an EMBL/GenBank/DDBJ whole genome shotgun (WGS) entry which is preliminary data.</text>
</comment>
<feature type="compositionally biased region" description="Basic and acidic residues" evidence="1">
    <location>
        <begin position="146"/>
        <end position="156"/>
    </location>
</feature>
<dbReference type="GO" id="GO:0016301">
    <property type="term" value="F:kinase activity"/>
    <property type="evidence" value="ECO:0007669"/>
    <property type="project" value="UniProtKB-KW"/>
</dbReference>